<feature type="signal peptide" evidence="15">
    <location>
        <begin position="1"/>
        <end position="20"/>
    </location>
</feature>
<keyword evidence="9" id="KW-0564">Palmitate</keyword>
<evidence type="ECO:0000256" key="11">
    <source>
        <dbReference type="ARBA" id="ARBA00023180"/>
    </source>
</evidence>
<feature type="chain" id="PRO_5018268312" description="Ig-like domain-containing protein" evidence="15">
    <location>
        <begin position="21"/>
        <end position="213"/>
    </location>
</feature>
<dbReference type="GO" id="GO:0002250">
    <property type="term" value="P:adaptive immune response"/>
    <property type="evidence" value="ECO:0007669"/>
    <property type="project" value="UniProtKB-KW"/>
</dbReference>
<dbReference type="Ensembl" id="ENSELUT00000002782.3">
    <property type="protein sequence ID" value="ENSELUP00000010051.1"/>
    <property type="gene ID" value="ENSELUG00000010563.3"/>
</dbReference>
<keyword evidence="8 14" id="KW-0472">Membrane</keyword>
<evidence type="ECO:0000256" key="12">
    <source>
        <dbReference type="ARBA" id="ARBA00023288"/>
    </source>
</evidence>
<evidence type="ECO:0000256" key="15">
    <source>
        <dbReference type="SAM" id="SignalP"/>
    </source>
</evidence>
<dbReference type="Bgee" id="ENSELUG00000010563">
    <property type="expression patterns" value="Expressed in spleen and 9 other cell types or tissues"/>
</dbReference>
<feature type="transmembrane region" description="Helical" evidence="14">
    <location>
        <begin position="166"/>
        <end position="187"/>
    </location>
</feature>
<dbReference type="CTD" id="925"/>
<evidence type="ECO:0000256" key="5">
    <source>
        <dbReference type="ARBA" id="ARBA00022859"/>
    </source>
</evidence>
<dbReference type="SUPFAM" id="SSF48726">
    <property type="entry name" value="Immunoglobulin"/>
    <property type="match status" value="1"/>
</dbReference>
<keyword evidence="4 15" id="KW-0732">Signal</keyword>
<dbReference type="PANTHER" id="PTHR10441:SF2">
    <property type="entry name" value="T-CELL SURFACE GLYCOPROTEIN CD8 ALPHA CHAIN"/>
    <property type="match status" value="1"/>
</dbReference>
<comment type="subcellular location">
    <subcellularLocation>
        <location evidence="1">Cell membrane</location>
        <topology evidence="1">Single-pass type I membrane protein</topology>
    </subcellularLocation>
</comment>
<evidence type="ECO:0000256" key="9">
    <source>
        <dbReference type="ARBA" id="ARBA00023139"/>
    </source>
</evidence>
<keyword evidence="18" id="KW-1185">Reference proteome</keyword>
<protein>
    <recommendedName>
        <fullName evidence="16">Ig-like domain-containing protein</fullName>
    </recommendedName>
</protein>
<keyword evidence="3 14" id="KW-0812">Transmembrane</keyword>
<evidence type="ECO:0000256" key="10">
    <source>
        <dbReference type="ARBA" id="ARBA00023157"/>
    </source>
</evidence>
<dbReference type="InterPro" id="IPR013106">
    <property type="entry name" value="Ig_V-set"/>
</dbReference>
<feature type="domain" description="Ig-like" evidence="16">
    <location>
        <begin position="29"/>
        <end position="134"/>
    </location>
</feature>
<dbReference type="Pfam" id="PF07686">
    <property type="entry name" value="V-set"/>
    <property type="match status" value="1"/>
</dbReference>
<evidence type="ECO:0000256" key="7">
    <source>
        <dbReference type="ARBA" id="ARBA00023130"/>
    </source>
</evidence>
<evidence type="ECO:0000256" key="6">
    <source>
        <dbReference type="ARBA" id="ARBA00022989"/>
    </source>
</evidence>
<reference evidence="17" key="4">
    <citation type="submission" date="2025-09" db="UniProtKB">
        <authorList>
            <consortium name="Ensembl"/>
        </authorList>
    </citation>
    <scope>IDENTIFICATION</scope>
</reference>
<evidence type="ECO:0000313" key="17">
    <source>
        <dbReference type="Ensembl" id="ENSELUP00000010051.1"/>
    </source>
</evidence>
<reference evidence="17" key="3">
    <citation type="submission" date="2025-08" db="UniProtKB">
        <authorList>
            <consortium name="Ensembl"/>
        </authorList>
    </citation>
    <scope>IDENTIFICATION</scope>
</reference>
<dbReference type="InterPro" id="IPR007110">
    <property type="entry name" value="Ig-like_dom"/>
</dbReference>
<evidence type="ECO:0000313" key="18">
    <source>
        <dbReference type="Proteomes" id="UP000265140"/>
    </source>
</evidence>
<dbReference type="OMA" id="MIVWFRV"/>
<evidence type="ECO:0000256" key="2">
    <source>
        <dbReference type="ARBA" id="ARBA00022475"/>
    </source>
</evidence>
<keyword evidence="7" id="KW-1064">Adaptive immunity</keyword>
<dbReference type="Gene3D" id="2.60.40.10">
    <property type="entry name" value="Immunoglobulins"/>
    <property type="match status" value="1"/>
</dbReference>
<evidence type="ECO:0000256" key="1">
    <source>
        <dbReference type="ARBA" id="ARBA00004251"/>
    </source>
</evidence>
<dbReference type="InterPro" id="IPR036179">
    <property type="entry name" value="Ig-like_dom_sf"/>
</dbReference>
<evidence type="ECO:0000256" key="3">
    <source>
        <dbReference type="ARBA" id="ARBA00022692"/>
    </source>
</evidence>
<dbReference type="CDD" id="cd00099">
    <property type="entry name" value="IgV"/>
    <property type="match status" value="1"/>
</dbReference>
<dbReference type="InParanoid" id="A0A3P8Y046"/>
<keyword evidence="6 14" id="KW-1133">Transmembrane helix</keyword>
<dbReference type="RefSeq" id="XP_010879110.1">
    <property type="nucleotide sequence ID" value="XM_010880808.3"/>
</dbReference>
<dbReference type="InterPro" id="IPR015468">
    <property type="entry name" value="CD8_asu"/>
</dbReference>
<dbReference type="KEGG" id="els:105016775"/>
<keyword evidence="13" id="KW-0393">Immunoglobulin domain</keyword>
<reference evidence="18" key="1">
    <citation type="journal article" date="2014" name="PLoS ONE">
        <title>The genome and linkage map of the northern pike (Esox lucius): conserved synteny revealed between the salmonid sister group and the Neoteleostei.</title>
        <authorList>
            <person name="Rondeau E.B."/>
            <person name="Minkley D.R."/>
            <person name="Leong J.S."/>
            <person name="Messmer A.M."/>
            <person name="Jantzen J.R."/>
            <person name="von Schalburg K.R."/>
            <person name="Lemon C."/>
            <person name="Bird N.H."/>
            <person name="Koop B.F."/>
        </authorList>
    </citation>
    <scope>NUCLEOTIDE SEQUENCE</scope>
</reference>
<dbReference type="GO" id="GO:0005886">
    <property type="term" value="C:plasma membrane"/>
    <property type="evidence" value="ECO:0007669"/>
    <property type="project" value="UniProtKB-SubCell"/>
</dbReference>
<keyword evidence="11" id="KW-0325">Glycoprotein</keyword>
<dbReference type="GeneTree" id="ENSGT00940000156588"/>
<keyword evidence="12" id="KW-0449">Lipoprotein</keyword>
<evidence type="ECO:0000256" key="4">
    <source>
        <dbReference type="ARBA" id="ARBA00022729"/>
    </source>
</evidence>
<sequence length="213" mass="23393">MVQKWMQTLILLFFCQETLQQVSPNKKKDGESVRITCVPKTKGTMVIWFRVKENSGMEFIASFSTKDSTPKTPLNSVVFSDENIGKNILIIKSFQKARDSGAYSCASINSNALVFGEVTRLAGEESPSTTTTVTTTPTTTAELLSSSTTAKACQVGKSGPREMCDLIVWAPLAAGCGLLFLLLLITISYCSRTRTKRCPHHYKKKPRMGAHGK</sequence>
<dbReference type="InterPro" id="IPR013783">
    <property type="entry name" value="Ig-like_fold"/>
</dbReference>
<keyword evidence="2" id="KW-1003">Cell membrane</keyword>
<dbReference type="STRING" id="8010.ENSELUP00000010051"/>
<name>A0A3P8Y046_ESOLU</name>
<keyword evidence="10" id="KW-1015">Disulfide bond</keyword>
<evidence type="ECO:0000256" key="13">
    <source>
        <dbReference type="ARBA" id="ARBA00023319"/>
    </source>
</evidence>
<reference evidence="17" key="2">
    <citation type="submission" date="2020-02" db="EMBL/GenBank/DDBJ databases">
        <title>Esox lucius (northern pike) genome, fEsoLuc1, primary haplotype.</title>
        <authorList>
            <person name="Myers G."/>
            <person name="Karagic N."/>
            <person name="Meyer A."/>
            <person name="Pippel M."/>
            <person name="Reichard M."/>
            <person name="Winkler S."/>
            <person name="Tracey A."/>
            <person name="Sims Y."/>
            <person name="Howe K."/>
            <person name="Rhie A."/>
            <person name="Formenti G."/>
            <person name="Durbin R."/>
            <person name="Fedrigo O."/>
            <person name="Jarvis E.D."/>
        </authorList>
    </citation>
    <scope>NUCLEOTIDE SEQUENCE [LARGE SCALE GENOMIC DNA]</scope>
</reference>
<dbReference type="PROSITE" id="PS50835">
    <property type="entry name" value="IG_LIKE"/>
    <property type="match status" value="1"/>
</dbReference>
<dbReference type="AlphaFoldDB" id="A0A3P8Y046"/>
<gene>
    <name evidence="17" type="primary">CD8A</name>
</gene>
<dbReference type="FunCoup" id="A0A3P8Y046">
    <property type="interactions" value="193"/>
</dbReference>
<dbReference type="PANTHER" id="PTHR10441">
    <property type="entry name" value="CD8 ALPHA CHAIN"/>
    <property type="match status" value="1"/>
</dbReference>
<organism evidence="17 18">
    <name type="scientific">Esox lucius</name>
    <name type="common">Northern pike</name>
    <dbReference type="NCBI Taxonomy" id="8010"/>
    <lineage>
        <taxon>Eukaryota</taxon>
        <taxon>Metazoa</taxon>
        <taxon>Chordata</taxon>
        <taxon>Craniata</taxon>
        <taxon>Vertebrata</taxon>
        <taxon>Euteleostomi</taxon>
        <taxon>Actinopterygii</taxon>
        <taxon>Neopterygii</taxon>
        <taxon>Teleostei</taxon>
        <taxon>Protacanthopterygii</taxon>
        <taxon>Esociformes</taxon>
        <taxon>Esocidae</taxon>
        <taxon>Esox</taxon>
    </lineage>
</organism>
<dbReference type="GeneID" id="105016775"/>
<dbReference type="OrthoDB" id="9906515at2759"/>
<keyword evidence="5" id="KW-0391">Immunity</keyword>
<evidence type="ECO:0000256" key="14">
    <source>
        <dbReference type="SAM" id="Phobius"/>
    </source>
</evidence>
<proteinExistence type="predicted"/>
<evidence type="ECO:0000256" key="8">
    <source>
        <dbReference type="ARBA" id="ARBA00023136"/>
    </source>
</evidence>
<dbReference type="Proteomes" id="UP000265140">
    <property type="component" value="Chromosome 17"/>
</dbReference>
<accession>A0A3P8Y046</accession>
<evidence type="ECO:0000259" key="16">
    <source>
        <dbReference type="PROSITE" id="PS50835"/>
    </source>
</evidence>